<evidence type="ECO:0000256" key="1">
    <source>
        <dbReference type="ARBA" id="ARBA00004651"/>
    </source>
</evidence>
<feature type="transmembrane region" description="Helical" evidence="8">
    <location>
        <begin position="329"/>
        <end position="352"/>
    </location>
</feature>
<dbReference type="SUPFAM" id="SSF103473">
    <property type="entry name" value="MFS general substrate transporter"/>
    <property type="match status" value="1"/>
</dbReference>
<dbReference type="Pfam" id="PF05977">
    <property type="entry name" value="MFS_3"/>
    <property type="match status" value="1"/>
</dbReference>
<dbReference type="InterPro" id="IPR010290">
    <property type="entry name" value="TM_effector"/>
</dbReference>
<dbReference type="InterPro" id="IPR036259">
    <property type="entry name" value="MFS_trans_sf"/>
</dbReference>
<evidence type="ECO:0000313" key="10">
    <source>
        <dbReference type="Proteomes" id="UP001598300"/>
    </source>
</evidence>
<dbReference type="CDD" id="cd06173">
    <property type="entry name" value="MFS_MefA_like"/>
    <property type="match status" value="1"/>
</dbReference>
<feature type="compositionally biased region" description="Low complexity" evidence="7">
    <location>
        <begin position="1"/>
        <end position="15"/>
    </location>
</feature>
<keyword evidence="5 8" id="KW-1133">Transmembrane helix</keyword>
<feature type="transmembrane region" description="Helical" evidence="8">
    <location>
        <begin position="305"/>
        <end position="323"/>
    </location>
</feature>
<keyword evidence="10" id="KW-1185">Reference proteome</keyword>
<name>A0ABW6E4M1_9ACTN</name>
<dbReference type="EMBL" id="JBHXPM010000030">
    <property type="protein sequence ID" value="MFD3959737.1"/>
    <property type="molecule type" value="Genomic_DNA"/>
</dbReference>
<feature type="transmembrane region" description="Helical" evidence="8">
    <location>
        <begin position="373"/>
        <end position="393"/>
    </location>
</feature>
<feature type="transmembrane region" description="Helical" evidence="8">
    <location>
        <begin position="272"/>
        <end position="293"/>
    </location>
</feature>
<keyword evidence="4 8" id="KW-0812">Transmembrane</keyword>
<feature type="transmembrane region" description="Helical" evidence="8">
    <location>
        <begin position="66"/>
        <end position="86"/>
    </location>
</feature>
<feature type="transmembrane region" description="Helical" evidence="8">
    <location>
        <begin position="98"/>
        <end position="118"/>
    </location>
</feature>
<dbReference type="Proteomes" id="UP001598300">
    <property type="component" value="Unassembled WGS sequence"/>
</dbReference>
<feature type="compositionally biased region" description="Basic and acidic residues" evidence="7">
    <location>
        <begin position="473"/>
        <end position="490"/>
    </location>
</feature>
<evidence type="ECO:0000256" key="7">
    <source>
        <dbReference type="SAM" id="MobiDB-lite"/>
    </source>
</evidence>
<feature type="transmembrane region" description="Helical" evidence="8">
    <location>
        <begin position="243"/>
        <end position="266"/>
    </location>
</feature>
<gene>
    <name evidence="9" type="ORF">ACFWR3_27140</name>
</gene>
<evidence type="ECO:0000256" key="6">
    <source>
        <dbReference type="ARBA" id="ARBA00023136"/>
    </source>
</evidence>
<reference evidence="9 10" key="1">
    <citation type="submission" date="2024-09" db="EMBL/GenBank/DDBJ databases">
        <title>The Natural Products Discovery Center: Release of the First 8490 Sequenced Strains for Exploring Actinobacteria Biosynthetic Diversity.</title>
        <authorList>
            <person name="Kalkreuter E."/>
            <person name="Kautsar S.A."/>
            <person name="Yang D."/>
            <person name="Bader C.D."/>
            <person name="Teijaro C.N."/>
            <person name="Fluegel L."/>
            <person name="Davis C.M."/>
            <person name="Simpson J.R."/>
            <person name="Lauterbach L."/>
            <person name="Steele A.D."/>
            <person name="Gui C."/>
            <person name="Meng S."/>
            <person name="Li G."/>
            <person name="Viehrig K."/>
            <person name="Ye F."/>
            <person name="Su P."/>
            <person name="Kiefer A.F."/>
            <person name="Nichols A."/>
            <person name="Cepeda A.J."/>
            <person name="Yan W."/>
            <person name="Fan B."/>
            <person name="Jiang Y."/>
            <person name="Adhikari A."/>
            <person name="Zheng C.-J."/>
            <person name="Schuster L."/>
            <person name="Cowan T.M."/>
            <person name="Smanski M.J."/>
            <person name="Chevrette M.G."/>
            <person name="De Carvalho L.P.S."/>
            <person name="Shen B."/>
        </authorList>
    </citation>
    <scope>NUCLEOTIDE SEQUENCE [LARGE SCALE GENOMIC DNA]</scope>
    <source>
        <strain evidence="9 10">NPDC058584</strain>
    </source>
</reference>
<keyword evidence="3" id="KW-1003">Cell membrane</keyword>
<organism evidence="9 10">
    <name type="scientific">Streptomyces bacillaris</name>
    <dbReference type="NCBI Taxonomy" id="68179"/>
    <lineage>
        <taxon>Bacteria</taxon>
        <taxon>Bacillati</taxon>
        <taxon>Actinomycetota</taxon>
        <taxon>Actinomycetes</taxon>
        <taxon>Kitasatosporales</taxon>
        <taxon>Streptomycetaceae</taxon>
        <taxon>Streptomyces</taxon>
    </lineage>
</organism>
<dbReference type="RefSeq" id="WP_079167085.1">
    <property type="nucleotide sequence ID" value="NZ_JBHVRE010000030.1"/>
</dbReference>
<evidence type="ECO:0000313" key="9">
    <source>
        <dbReference type="EMBL" id="MFD3959737.1"/>
    </source>
</evidence>
<accession>A0ABW6E4M1</accession>
<protein>
    <submittedName>
        <fullName evidence="9">MFS transporter</fullName>
    </submittedName>
</protein>
<evidence type="ECO:0000256" key="8">
    <source>
        <dbReference type="SAM" id="Phobius"/>
    </source>
</evidence>
<proteinExistence type="predicted"/>
<dbReference type="Gene3D" id="1.20.1250.20">
    <property type="entry name" value="MFS general substrate transporter like domains"/>
    <property type="match status" value="1"/>
</dbReference>
<evidence type="ECO:0000256" key="5">
    <source>
        <dbReference type="ARBA" id="ARBA00022989"/>
    </source>
</evidence>
<evidence type="ECO:0000256" key="2">
    <source>
        <dbReference type="ARBA" id="ARBA00022448"/>
    </source>
</evidence>
<dbReference type="PANTHER" id="PTHR23513:SF6">
    <property type="entry name" value="MAJOR FACILITATOR SUPERFAMILY ASSOCIATED DOMAIN-CONTAINING PROTEIN"/>
    <property type="match status" value="1"/>
</dbReference>
<feature type="transmembrane region" description="Helical" evidence="8">
    <location>
        <begin position="399"/>
        <end position="417"/>
    </location>
</feature>
<evidence type="ECO:0000256" key="4">
    <source>
        <dbReference type="ARBA" id="ARBA00022692"/>
    </source>
</evidence>
<comment type="subcellular location">
    <subcellularLocation>
        <location evidence="1">Cell membrane</location>
        <topology evidence="1">Multi-pass membrane protein</topology>
    </subcellularLocation>
</comment>
<comment type="caution">
    <text evidence="9">The sequence shown here is derived from an EMBL/GenBank/DDBJ whole genome shotgun (WGS) entry which is preliminary data.</text>
</comment>
<evidence type="ECO:0000256" key="3">
    <source>
        <dbReference type="ARBA" id="ARBA00022475"/>
    </source>
</evidence>
<keyword evidence="6 8" id="KW-0472">Membrane</keyword>
<feature type="region of interest" description="Disordered" evidence="7">
    <location>
        <begin position="427"/>
        <end position="490"/>
    </location>
</feature>
<dbReference type="PANTHER" id="PTHR23513">
    <property type="entry name" value="INTEGRAL MEMBRANE EFFLUX PROTEIN-RELATED"/>
    <property type="match status" value="1"/>
</dbReference>
<sequence length="490" mass="50418">MTASPPASALTPPGAQQQGSPLSLRGHRGFRAYWLGEATSRIGSSLHAVALPVIAAVELDATPGQVSTLASAALAPVFVLALPAGVIGDRYSKRHLMVITDLLAAAVVATVPLCWALGTLSMPLLYVVGLLLGSLTVLHQAAAIAIVPELVHPALLQRANSHVMAGLAMANSAGTYGGSAAVSLLGATRCLLLDAASYLVSAWWAFQIPPASVHRSTGPRPRLLGAIREGVTHVMRDRIQRPLVLTTTLHAYADGVVVTFFAYYLLTELGVSSTGLGLVMGAVGTGSLVGALAATRLERRTGPGIVLLAGFAAYPLCGLPLVLAPSGSATWLIILATASALQATAATAASSTQRSLRQHTCPPAMQTRVQQTSVWLVAGARLLAALSAGAIAHAGGVRAALVIGIGLLIAPVVLLWISPVRRLTAMPTTSAVPPQGGCIPGLPAGDRLHRGPRNSGEGIPGLIDHPGQPTTPLDRRPERRRPVPSSKEDS</sequence>
<feature type="transmembrane region" description="Helical" evidence="8">
    <location>
        <begin position="124"/>
        <end position="147"/>
    </location>
</feature>
<feature type="region of interest" description="Disordered" evidence="7">
    <location>
        <begin position="1"/>
        <end position="23"/>
    </location>
</feature>
<keyword evidence="2" id="KW-0813">Transport</keyword>